<comment type="caution">
    <text evidence="2">The sequence shown here is derived from an EMBL/GenBank/DDBJ whole genome shotgun (WGS) entry which is preliminary data.</text>
</comment>
<feature type="compositionally biased region" description="Polar residues" evidence="1">
    <location>
        <begin position="158"/>
        <end position="168"/>
    </location>
</feature>
<name>A0A1Y1U8A3_9TREE</name>
<dbReference type="OrthoDB" id="10663028at2759"/>
<dbReference type="RefSeq" id="XP_021867692.1">
    <property type="nucleotide sequence ID" value="XM_022017313.1"/>
</dbReference>
<evidence type="ECO:0000313" key="3">
    <source>
        <dbReference type="Proteomes" id="UP000193218"/>
    </source>
</evidence>
<dbReference type="EMBL" id="NBSH01000024">
    <property type="protein sequence ID" value="ORX33345.1"/>
    <property type="molecule type" value="Genomic_DNA"/>
</dbReference>
<dbReference type="GeneID" id="33559122"/>
<evidence type="ECO:0000313" key="2">
    <source>
        <dbReference type="EMBL" id="ORX33345.1"/>
    </source>
</evidence>
<organism evidence="2 3">
    <name type="scientific">Kockovaella imperatae</name>
    <dbReference type="NCBI Taxonomy" id="4999"/>
    <lineage>
        <taxon>Eukaryota</taxon>
        <taxon>Fungi</taxon>
        <taxon>Dikarya</taxon>
        <taxon>Basidiomycota</taxon>
        <taxon>Agaricomycotina</taxon>
        <taxon>Tremellomycetes</taxon>
        <taxon>Tremellales</taxon>
        <taxon>Cuniculitremaceae</taxon>
        <taxon>Kockovaella</taxon>
    </lineage>
</organism>
<reference evidence="2 3" key="1">
    <citation type="submission" date="2017-03" db="EMBL/GenBank/DDBJ databases">
        <title>Widespread Adenine N6-methylation of Active Genes in Fungi.</title>
        <authorList>
            <consortium name="DOE Joint Genome Institute"/>
            <person name="Mondo S.J."/>
            <person name="Dannebaum R.O."/>
            <person name="Kuo R.C."/>
            <person name="Louie K.B."/>
            <person name="Bewick A.J."/>
            <person name="Labutti K."/>
            <person name="Haridas S."/>
            <person name="Kuo A."/>
            <person name="Salamov A."/>
            <person name="Ahrendt S.R."/>
            <person name="Lau R."/>
            <person name="Bowen B.P."/>
            <person name="Lipzen A."/>
            <person name="Sullivan W."/>
            <person name="Andreopoulos W.B."/>
            <person name="Clum A."/>
            <person name="Lindquist E."/>
            <person name="Daum C."/>
            <person name="Northen T.R."/>
            <person name="Ramamoorthy G."/>
            <person name="Schmitz R.J."/>
            <person name="Gryganskyi A."/>
            <person name="Culley D."/>
            <person name="Magnuson J."/>
            <person name="James T.Y."/>
            <person name="O'Malley M.A."/>
            <person name="Stajich J.E."/>
            <person name="Spatafora J.W."/>
            <person name="Visel A."/>
            <person name="Grigoriev I.V."/>
        </authorList>
    </citation>
    <scope>NUCLEOTIDE SEQUENCE [LARGE SCALE GENOMIC DNA]</scope>
    <source>
        <strain evidence="2 3">NRRL Y-17943</strain>
    </source>
</reference>
<evidence type="ECO:0000256" key="1">
    <source>
        <dbReference type="SAM" id="MobiDB-lite"/>
    </source>
</evidence>
<sequence>MDGSDSETDQPTLRPGYRGHITLDNLSLDETSALGSDDGQRSKDLGASDSSVINPSTSTDDQVTSSFQDHDDSVDDDISVELHRLSLRAAVSSFHGQGQEGESILYNDMDMGTVLSLRAEDAPPIPFSSRTPASPTPFTSDRSEPTPAAFRNQRSKSRMPSNVVSASHDNQKDMLTAINARLECLVRCAKQPEFENRLRELDEDLHILLPSIREARPHPSTRQHWHNRGGFFLDLPLAYFLHHRHMVIAGKDVNIQQLKDYLEMARTYKNTMSTVAAFQAQYGETITWRPRDGSVGIWAKQQRKQNHSAQ</sequence>
<keyword evidence="3" id="KW-1185">Reference proteome</keyword>
<accession>A0A1Y1U8A3</accession>
<feature type="compositionally biased region" description="Polar residues" evidence="1">
    <location>
        <begin position="24"/>
        <end position="34"/>
    </location>
</feature>
<feature type="compositionally biased region" description="Polar residues" evidence="1">
    <location>
        <begin position="128"/>
        <end position="140"/>
    </location>
</feature>
<dbReference type="Proteomes" id="UP000193218">
    <property type="component" value="Unassembled WGS sequence"/>
</dbReference>
<feature type="region of interest" description="Disordered" evidence="1">
    <location>
        <begin position="122"/>
        <end position="168"/>
    </location>
</feature>
<feature type="region of interest" description="Disordered" evidence="1">
    <location>
        <begin position="1"/>
        <end position="73"/>
    </location>
</feature>
<dbReference type="AlphaFoldDB" id="A0A1Y1U8A3"/>
<dbReference type="InParanoid" id="A0A1Y1U8A3"/>
<protein>
    <submittedName>
        <fullName evidence="2">Uncharacterized protein</fullName>
    </submittedName>
</protein>
<gene>
    <name evidence="2" type="ORF">BD324DRAFT_640073</name>
</gene>
<feature type="compositionally biased region" description="Polar residues" evidence="1">
    <location>
        <begin position="48"/>
        <end position="64"/>
    </location>
</feature>
<proteinExistence type="predicted"/>